<name>A0ABP1QU01_9HEXA</name>
<evidence type="ECO:0000259" key="1">
    <source>
        <dbReference type="PROSITE" id="PS50042"/>
    </source>
</evidence>
<gene>
    <name evidence="2" type="ORF">ODALV1_LOCUS15231</name>
</gene>
<dbReference type="InterPro" id="IPR000595">
    <property type="entry name" value="cNMP-bd_dom"/>
</dbReference>
<reference evidence="2 3" key="1">
    <citation type="submission" date="2024-08" db="EMBL/GenBank/DDBJ databases">
        <authorList>
            <person name="Cucini C."/>
            <person name="Frati F."/>
        </authorList>
    </citation>
    <scope>NUCLEOTIDE SEQUENCE [LARGE SCALE GENOMIC DNA]</scope>
</reference>
<accession>A0ABP1QU01</accession>
<sequence>MSKDIILSASTVVAEKTLVKVLLKNLQERMKEDPKFKWVLLGGSIYLTARVLNFDTLNFWPVSSVFDWFYNKITVPESCIMWGGEIEPDIHFGRLGYTRCLESDPHVLEKYGVPMNSEKCIRSGISYIPGEKYQQFDLNEFDSKVTPMTWTYGPITDPTFITPTCWYNDMSGENREFELFQRSMRIFGYLPPEAYQQLYQHCKVMLLRTNQHLIRIGDPDDKMYIIVSGAVDVYSNGVGAHGDFIRLRTAMHGGQIMSLFSIIDCITGNAKNIKSISAISKLNSTKVLIFPIAAFKEYLVKHQEYMVASIIRLMERSYRLQYQILHLAWHLTSTVTSLNTEPIYDLPNILLPPPGQELSERIKNKALQSFMEFFGIDDIEFLKEHCEIDVVEPEEPTNDLVEIKSTLLNKASVGYKYLYIGKLEGFHLKSNLNIMDQQARRKFVEEEIITEPLFHVLPREGVGSLTGILGYSNTLFCRATERSIVVTLSRHGLES</sequence>
<evidence type="ECO:0000313" key="2">
    <source>
        <dbReference type="EMBL" id="CAL8111650.1"/>
    </source>
</evidence>
<dbReference type="SUPFAM" id="SSF51206">
    <property type="entry name" value="cAMP-binding domain-like"/>
    <property type="match status" value="1"/>
</dbReference>
<protein>
    <recommendedName>
        <fullName evidence="1">Cyclic nucleotide-binding domain-containing protein</fullName>
    </recommendedName>
</protein>
<dbReference type="Proteomes" id="UP001642540">
    <property type="component" value="Unassembled WGS sequence"/>
</dbReference>
<dbReference type="CDD" id="cd00038">
    <property type="entry name" value="CAP_ED"/>
    <property type="match status" value="1"/>
</dbReference>
<comment type="caution">
    <text evidence="2">The sequence shown here is derived from an EMBL/GenBank/DDBJ whole genome shotgun (WGS) entry which is preliminary data.</text>
</comment>
<organism evidence="2 3">
    <name type="scientific">Orchesella dallaii</name>
    <dbReference type="NCBI Taxonomy" id="48710"/>
    <lineage>
        <taxon>Eukaryota</taxon>
        <taxon>Metazoa</taxon>
        <taxon>Ecdysozoa</taxon>
        <taxon>Arthropoda</taxon>
        <taxon>Hexapoda</taxon>
        <taxon>Collembola</taxon>
        <taxon>Entomobryomorpha</taxon>
        <taxon>Entomobryoidea</taxon>
        <taxon>Orchesellidae</taxon>
        <taxon>Orchesellinae</taxon>
        <taxon>Orchesella</taxon>
    </lineage>
</organism>
<dbReference type="PROSITE" id="PS50042">
    <property type="entry name" value="CNMP_BINDING_3"/>
    <property type="match status" value="1"/>
</dbReference>
<dbReference type="InterPro" id="IPR014710">
    <property type="entry name" value="RmlC-like_jellyroll"/>
</dbReference>
<dbReference type="Gene3D" id="2.60.120.10">
    <property type="entry name" value="Jelly Rolls"/>
    <property type="match status" value="1"/>
</dbReference>
<keyword evidence="3" id="KW-1185">Reference proteome</keyword>
<feature type="domain" description="Cyclic nucleotide-binding" evidence="1">
    <location>
        <begin position="186"/>
        <end position="316"/>
    </location>
</feature>
<dbReference type="EMBL" id="CAXLJM020000046">
    <property type="protein sequence ID" value="CAL8111650.1"/>
    <property type="molecule type" value="Genomic_DNA"/>
</dbReference>
<evidence type="ECO:0000313" key="3">
    <source>
        <dbReference type="Proteomes" id="UP001642540"/>
    </source>
</evidence>
<proteinExistence type="predicted"/>
<dbReference type="InterPro" id="IPR018490">
    <property type="entry name" value="cNMP-bd_dom_sf"/>
</dbReference>